<feature type="region of interest" description="Disordered" evidence="1">
    <location>
        <begin position="527"/>
        <end position="674"/>
    </location>
</feature>
<reference evidence="2" key="1">
    <citation type="submission" date="2020-05" db="EMBL/GenBank/DDBJ databases">
        <title>Mycena genomes resolve the evolution of fungal bioluminescence.</title>
        <authorList>
            <person name="Tsai I.J."/>
        </authorList>
    </citation>
    <scope>NUCLEOTIDE SEQUENCE</scope>
    <source>
        <strain evidence="2">171206Taipei</strain>
    </source>
</reference>
<dbReference type="EMBL" id="JACAZF010000007">
    <property type="protein sequence ID" value="KAF7298952.1"/>
    <property type="molecule type" value="Genomic_DNA"/>
</dbReference>
<feature type="compositionally biased region" description="Low complexity" evidence="1">
    <location>
        <begin position="262"/>
        <end position="280"/>
    </location>
</feature>
<sequence>MAPPPLTAKKAYATPSASPNPTASSRARLGRPPLKKARHASSNSRPSSSSTPDAADFHRERELSKQRFWDVVDQLPSKYTMSIHEDDLVDFATLEIIEDRGVSRAKLGGEVEESDDQVEESTVTDEEDEVDELDLLASAETSLRPSESSDDEEVDELLAEFLEAERLRKEECGEDGEEEEFEPPQPPPPLPPPRPSVILDDESDDELDRWDVIDESNIVHRVLPPDKLPQEDAESSRSPTPTPIQLATPPKSQTPSDPGHTLPLSSKKSLSEPSSGSQKQPPSPARPAVSTTPKRSSHPKVDFKNLPARENSIPIRELASSSSKSSLANSLKGKDKASSLDSDAEQHIPVRTLSVPRSERPAKVDCKGKGKVIEVDDDDEEEEEDIPSSSINASVVSPPRRVRQSQRRYTPPPSDLVEGPSRQTEHRTRKRKRYSSSSDEYEIESSPIKANRRHSSTRTEQETIPDSDDELQTPRTPSGRRRSVPAGMPPYYPSLPYNGGFPPPGHDPRAMQFFTHIMAQAFYAWSAMPPPSRHPHSAEDYGHEEWPDLYPSTPRHSHTNPQLPRSGATLPPSSPSPPSSSPVRPALVSRSRSRGRRVSFNLDATEGTGQRTGGRSHVDDDDASPARSSSVKRSSTRRSEKLSDEEESSHHQRGRGPNRAQTPGPSLSKLKQRP</sequence>
<comment type="caution">
    <text evidence="2">The sequence shown here is derived from an EMBL/GenBank/DDBJ whole genome shotgun (WGS) entry which is preliminary data.</text>
</comment>
<evidence type="ECO:0000313" key="3">
    <source>
        <dbReference type="Proteomes" id="UP000636479"/>
    </source>
</evidence>
<feature type="region of interest" description="Disordered" evidence="1">
    <location>
        <begin position="1"/>
        <end position="59"/>
    </location>
</feature>
<accession>A0A8H6VYY9</accession>
<feature type="compositionally biased region" description="Polar residues" evidence="1">
    <location>
        <begin position="236"/>
        <end position="256"/>
    </location>
</feature>
<dbReference type="OrthoDB" id="10677522at2759"/>
<feature type="compositionally biased region" description="Low complexity" evidence="1">
    <location>
        <begin position="318"/>
        <end position="331"/>
    </location>
</feature>
<feature type="compositionally biased region" description="Low complexity" evidence="1">
    <location>
        <begin position="13"/>
        <end position="27"/>
    </location>
</feature>
<feature type="compositionally biased region" description="Low complexity" evidence="1">
    <location>
        <begin position="41"/>
        <end position="50"/>
    </location>
</feature>
<feature type="compositionally biased region" description="Basic and acidic residues" evidence="1">
    <location>
        <begin position="357"/>
        <end position="374"/>
    </location>
</feature>
<feature type="compositionally biased region" description="Acidic residues" evidence="1">
    <location>
        <begin position="375"/>
        <end position="386"/>
    </location>
</feature>
<gene>
    <name evidence="2" type="ORF">MIND_00843300</name>
</gene>
<dbReference type="Proteomes" id="UP000636479">
    <property type="component" value="Unassembled WGS sequence"/>
</dbReference>
<feature type="compositionally biased region" description="Acidic residues" evidence="1">
    <location>
        <begin position="110"/>
        <end position="134"/>
    </location>
</feature>
<keyword evidence="3" id="KW-1185">Reference proteome</keyword>
<evidence type="ECO:0000313" key="2">
    <source>
        <dbReference type="EMBL" id="KAF7298952.1"/>
    </source>
</evidence>
<feature type="compositionally biased region" description="Basic and acidic residues" evidence="1">
    <location>
        <begin position="536"/>
        <end position="546"/>
    </location>
</feature>
<name>A0A8H6VYY9_9AGAR</name>
<proteinExistence type="predicted"/>
<feature type="compositionally biased region" description="Pro residues" evidence="1">
    <location>
        <begin position="183"/>
        <end position="195"/>
    </location>
</feature>
<dbReference type="GeneID" id="59347614"/>
<organism evidence="2 3">
    <name type="scientific">Mycena indigotica</name>
    <dbReference type="NCBI Taxonomy" id="2126181"/>
    <lineage>
        <taxon>Eukaryota</taxon>
        <taxon>Fungi</taxon>
        <taxon>Dikarya</taxon>
        <taxon>Basidiomycota</taxon>
        <taxon>Agaricomycotina</taxon>
        <taxon>Agaricomycetes</taxon>
        <taxon>Agaricomycetidae</taxon>
        <taxon>Agaricales</taxon>
        <taxon>Marasmiineae</taxon>
        <taxon>Mycenaceae</taxon>
        <taxon>Mycena</taxon>
    </lineage>
</organism>
<protein>
    <submittedName>
        <fullName evidence="2">Uncharacterized protein</fullName>
    </submittedName>
</protein>
<feature type="compositionally biased region" description="Acidic residues" evidence="1">
    <location>
        <begin position="199"/>
        <end position="208"/>
    </location>
</feature>
<feature type="compositionally biased region" description="Acidic residues" evidence="1">
    <location>
        <begin position="148"/>
        <end position="158"/>
    </location>
</feature>
<feature type="compositionally biased region" description="Acidic residues" evidence="1">
    <location>
        <begin position="172"/>
        <end position="182"/>
    </location>
</feature>
<dbReference type="AlphaFoldDB" id="A0A8H6VYY9"/>
<feature type="compositionally biased region" description="Low complexity" evidence="1">
    <location>
        <begin position="581"/>
        <end position="590"/>
    </location>
</feature>
<feature type="compositionally biased region" description="Basic and acidic residues" evidence="1">
    <location>
        <begin position="332"/>
        <end position="348"/>
    </location>
</feature>
<dbReference type="RefSeq" id="XP_037218340.1">
    <property type="nucleotide sequence ID" value="XM_037365098.1"/>
</dbReference>
<feature type="region of interest" description="Disordered" evidence="1">
    <location>
        <begin position="102"/>
        <end position="510"/>
    </location>
</feature>
<evidence type="ECO:0000256" key="1">
    <source>
        <dbReference type="SAM" id="MobiDB-lite"/>
    </source>
</evidence>